<accession>A0A7V5LI80</accession>
<feature type="non-terminal residue" evidence="6">
    <location>
        <position position="1"/>
    </location>
</feature>
<dbReference type="GO" id="GO:0006221">
    <property type="term" value="P:pyrimidine nucleotide biosynthetic process"/>
    <property type="evidence" value="ECO:0007669"/>
    <property type="project" value="UniProtKB-KW"/>
</dbReference>
<dbReference type="Gene3D" id="3.30.70.140">
    <property type="entry name" value="Aspartate carbamoyltransferase regulatory subunit, N-terminal domain"/>
    <property type="match status" value="1"/>
</dbReference>
<feature type="domain" description="Aspartate carbamoyltransferase regulatory subunit N-terminal" evidence="4">
    <location>
        <begin position="1"/>
        <end position="81"/>
    </location>
</feature>
<dbReference type="Proteomes" id="UP000886111">
    <property type="component" value="Unassembled WGS sequence"/>
</dbReference>
<keyword evidence="2" id="KW-0862">Zinc</keyword>
<gene>
    <name evidence="6" type="ORF">ENL21_01525</name>
</gene>
<proteinExistence type="predicted"/>
<dbReference type="InterPro" id="IPR020545">
    <property type="entry name" value="Asp_carbamoyltransf_reg_N"/>
</dbReference>
<keyword evidence="1" id="KW-0479">Metal-binding</keyword>
<organism evidence="6">
    <name type="scientific">Caldithrix abyssi</name>
    <dbReference type="NCBI Taxonomy" id="187145"/>
    <lineage>
        <taxon>Bacteria</taxon>
        <taxon>Pseudomonadati</taxon>
        <taxon>Calditrichota</taxon>
        <taxon>Calditrichia</taxon>
        <taxon>Calditrichales</taxon>
        <taxon>Calditrichaceae</taxon>
        <taxon>Caldithrix</taxon>
    </lineage>
</organism>
<dbReference type="Gene3D" id="2.30.30.20">
    <property type="entry name" value="Aspartate carbamoyltransferase regulatory subunit, C-terminal domain"/>
    <property type="match status" value="1"/>
</dbReference>
<dbReference type="GO" id="GO:0006207">
    <property type="term" value="P:'de novo' pyrimidine nucleobase biosynthetic process"/>
    <property type="evidence" value="ECO:0007669"/>
    <property type="project" value="InterPro"/>
</dbReference>
<dbReference type="Pfam" id="PF01948">
    <property type="entry name" value="PyrI"/>
    <property type="match status" value="1"/>
</dbReference>
<feature type="domain" description="Aspartate carbamoyltransferase regulatory subunit C-terminal" evidence="5">
    <location>
        <begin position="87"/>
        <end position="131"/>
    </location>
</feature>
<dbReference type="SUPFAM" id="SSF57825">
    <property type="entry name" value="Aspartate carbamoyltransferase, Regulatory-chain, C-terminal domain"/>
    <property type="match status" value="1"/>
</dbReference>
<dbReference type="PANTHER" id="PTHR35805:SF1">
    <property type="entry name" value="ASPARTATE CARBAMOYLTRANSFERASE REGULATORY CHAIN"/>
    <property type="match status" value="1"/>
</dbReference>
<sequence length="139" mass="15846">DHIPAGDGVKILEIISRYEEMKDIPVTLGINYDSQKMGRKDLIKLQLEYLSPEIIQHISIVVPGVTIKAIKDYKVYSKVVVQAPKVIKNLLRCKNPNCITNLENESETLFEAVDEESKQVKCAFCERIFELSELEPIIK</sequence>
<dbReference type="GO" id="GO:0009347">
    <property type="term" value="C:aspartate carbamoyltransferase complex"/>
    <property type="evidence" value="ECO:0007669"/>
    <property type="project" value="InterPro"/>
</dbReference>
<reference evidence="6" key="1">
    <citation type="journal article" date="2020" name="mSystems">
        <title>Genome- and Community-Level Interaction Insights into Carbon Utilization and Element Cycling Functions of Hydrothermarchaeota in Hydrothermal Sediment.</title>
        <authorList>
            <person name="Zhou Z."/>
            <person name="Liu Y."/>
            <person name="Xu W."/>
            <person name="Pan J."/>
            <person name="Luo Z.H."/>
            <person name="Li M."/>
        </authorList>
    </citation>
    <scope>NUCLEOTIDE SEQUENCE [LARGE SCALE GENOMIC DNA]</scope>
    <source>
        <strain evidence="6">HyVt-76</strain>
    </source>
</reference>
<dbReference type="GO" id="GO:0046872">
    <property type="term" value="F:metal ion binding"/>
    <property type="evidence" value="ECO:0007669"/>
    <property type="project" value="UniProtKB-KW"/>
</dbReference>
<protein>
    <submittedName>
        <fullName evidence="6">Aspartate carbamoyltransferase regulatory subunit</fullName>
    </submittedName>
</protein>
<dbReference type="InterPro" id="IPR020542">
    <property type="entry name" value="Asp_carbamoyltrfase_reg_C"/>
</dbReference>
<comment type="caution">
    <text evidence="6">The sequence shown here is derived from an EMBL/GenBank/DDBJ whole genome shotgun (WGS) entry which is preliminary data.</text>
</comment>
<dbReference type="InterPro" id="IPR036792">
    <property type="entry name" value="Asp_carbatrfase_reg_C_sf"/>
</dbReference>
<name>A0A7V5LI80_CALAY</name>
<dbReference type="EMBL" id="DRTD01000112">
    <property type="protein sequence ID" value="HHE54432.1"/>
    <property type="molecule type" value="Genomic_DNA"/>
</dbReference>
<evidence type="ECO:0000259" key="4">
    <source>
        <dbReference type="Pfam" id="PF01948"/>
    </source>
</evidence>
<dbReference type="InterPro" id="IPR002801">
    <property type="entry name" value="Asp_carbamoylTrfase_reg"/>
</dbReference>
<evidence type="ECO:0000256" key="3">
    <source>
        <dbReference type="ARBA" id="ARBA00022975"/>
    </source>
</evidence>
<dbReference type="InterPro" id="IPR036793">
    <property type="entry name" value="Asp_carbatrfase_reg_N_sf"/>
</dbReference>
<keyword evidence="3" id="KW-0665">Pyrimidine biosynthesis</keyword>
<evidence type="ECO:0000313" key="6">
    <source>
        <dbReference type="EMBL" id="HHE54432.1"/>
    </source>
</evidence>
<evidence type="ECO:0000256" key="1">
    <source>
        <dbReference type="ARBA" id="ARBA00022723"/>
    </source>
</evidence>
<dbReference type="AlphaFoldDB" id="A0A7V5LI80"/>
<evidence type="ECO:0000256" key="2">
    <source>
        <dbReference type="ARBA" id="ARBA00022833"/>
    </source>
</evidence>
<evidence type="ECO:0000259" key="5">
    <source>
        <dbReference type="Pfam" id="PF02748"/>
    </source>
</evidence>
<dbReference type="Pfam" id="PF02748">
    <property type="entry name" value="PyrI_C"/>
    <property type="match status" value="1"/>
</dbReference>
<dbReference type="SUPFAM" id="SSF54893">
    <property type="entry name" value="Aspartate carbamoyltransferase, Regulatory-chain, N-terminal domain"/>
    <property type="match status" value="1"/>
</dbReference>
<dbReference type="PANTHER" id="PTHR35805">
    <property type="entry name" value="ASPARTATE CARBAMOYLTRANSFERASE REGULATORY CHAIN"/>
    <property type="match status" value="1"/>
</dbReference>